<dbReference type="EMBL" id="JH793792">
    <property type="protein sequence ID" value="ELQ43929.1"/>
    <property type="molecule type" value="Genomic_DNA"/>
</dbReference>
<dbReference type="AlphaFoldDB" id="A0AA97P8Q3"/>
<keyword evidence="1" id="KW-0732">Signal</keyword>
<feature type="chain" id="PRO_5041705761" evidence="1">
    <location>
        <begin position="19"/>
        <end position="170"/>
    </location>
</feature>
<reference evidence="2" key="1">
    <citation type="journal article" date="2012" name="PLoS Genet.">
        <title>Comparative analysis of the genomes of two field isolates of the rice blast fungus Magnaporthe oryzae.</title>
        <authorList>
            <person name="Xue M."/>
            <person name="Yang J."/>
            <person name="Li Z."/>
            <person name="Hu S."/>
            <person name="Yao N."/>
            <person name="Dean R.A."/>
            <person name="Zhao W."/>
            <person name="Shen M."/>
            <person name="Zhang H."/>
            <person name="Li C."/>
            <person name="Liu L."/>
            <person name="Cao L."/>
            <person name="Xu X."/>
            <person name="Xing Y."/>
            <person name="Hsiang T."/>
            <person name="Zhang Z."/>
            <person name="Xu J.R."/>
            <person name="Peng Y.L."/>
        </authorList>
    </citation>
    <scope>NUCLEOTIDE SEQUENCE</scope>
    <source>
        <strain evidence="2">Y34</strain>
    </source>
</reference>
<organism evidence="2">
    <name type="scientific">Pyricularia oryzae (strain Y34)</name>
    <name type="common">Rice blast fungus</name>
    <name type="synonym">Magnaporthe oryzae</name>
    <dbReference type="NCBI Taxonomy" id="1143189"/>
    <lineage>
        <taxon>Eukaryota</taxon>
        <taxon>Fungi</taxon>
        <taxon>Dikarya</taxon>
        <taxon>Ascomycota</taxon>
        <taxon>Pezizomycotina</taxon>
        <taxon>Sordariomycetes</taxon>
        <taxon>Sordariomycetidae</taxon>
        <taxon>Magnaporthales</taxon>
        <taxon>Pyriculariaceae</taxon>
        <taxon>Pyricularia</taxon>
    </lineage>
</organism>
<proteinExistence type="predicted"/>
<name>A0AA97P8Q3_PYRO3</name>
<protein>
    <submittedName>
        <fullName evidence="2">Uncharacterized protein</fullName>
    </submittedName>
</protein>
<evidence type="ECO:0000256" key="1">
    <source>
        <dbReference type="SAM" id="SignalP"/>
    </source>
</evidence>
<gene>
    <name evidence="2" type="ORF">OOU_Y34scaffold00123g2</name>
</gene>
<feature type="signal peptide" evidence="1">
    <location>
        <begin position="1"/>
        <end position="18"/>
    </location>
</feature>
<evidence type="ECO:0000313" key="2">
    <source>
        <dbReference type="EMBL" id="ELQ43929.1"/>
    </source>
</evidence>
<sequence>MQLQSILVAAFFALGVAAQAGCPRDAKLCYDACCWEGGSLYVNTDCIKEMQKGSNGHHPALFPADLGEPWAPSAKLTFHLAGRAQHVLHVIRPRHPVQAALLDIPFPGRARGADGSSYLLLYVRKLLAVNQVGYFPQLADKAGKHSEENNLHEVNYHYFGTIPTYLQNGG</sequence>
<accession>A0AA97P8Q3</accession>
<dbReference type="Proteomes" id="UP000011086">
    <property type="component" value="Unassembled WGS sequence"/>
</dbReference>